<gene>
    <name evidence="1" type="ORF">GCM10011609_76440</name>
</gene>
<dbReference type="InterPro" id="IPR036291">
    <property type="entry name" value="NAD(P)-bd_dom_sf"/>
</dbReference>
<evidence type="ECO:0000313" key="2">
    <source>
        <dbReference type="Proteomes" id="UP000597656"/>
    </source>
</evidence>
<dbReference type="SUPFAM" id="SSF51735">
    <property type="entry name" value="NAD(P)-binding Rossmann-fold domains"/>
    <property type="match status" value="1"/>
</dbReference>
<reference evidence="2" key="1">
    <citation type="journal article" date="2019" name="Int. J. Syst. Evol. Microbiol.">
        <title>The Global Catalogue of Microorganisms (GCM) 10K type strain sequencing project: providing services to taxonomists for standard genome sequencing and annotation.</title>
        <authorList>
            <consortium name="The Broad Institute Genomics Platform"/>
            <consortium name="The Broad Institute Genome Sequencing Center for Infectious Disease"/>
            <person name="Wu L."/>
            <person name="Ma J."/>
        </authorList>
    </citation>
    <scope>NUCLEOTIDE SEQUENCE [LARGE SCALE GENOMIC DNA]</scope>
    <source>
        <strain evidence="2">CGMCC 4.7319</strain>
    </source>
</reference>
<proteinExistence type="predicted"/>
<dbReference type="PANTHER" id="PTHR48079:SF6">
    <property type="entry name" value="NAD(P)-BINDING DOMAIN-CONTAINING PROTEIN-RELATED"/>
    <property type="match status" value="1"/>
</dbReference>
<dbReference type="Gene3D" id="3.40.50.720">
    <property type="entry name" value="NAD(P)-binding Rossmann-like Domain"/>
    <property type="match status" value="1"/>
</dbReference>
<evidence type="ECO:0000313" key="1">
    <source>
        <dbReference type="EMBL" id="GGN23520.1"/>
    </source>
</evidence>
<dbReference type="PANTHER" id="PTHR48079">
    <property type="entry name" value="PROTEIN YEEZ"/>
    <property type="match status" value="1"/>
</dbReference>
<accession>A0ABQ2IS45</accession>
<dbReference type="Proteomes" id="UP000597656">
    <property type="component" value="Unassembled WGS sequence"/>
</dbReference>
<name>A0ABQ2IS45_9PSEU</name>
<comment type="caution">
    <text evidence="1">The sequence shown here is derived from an EMBL/GenBank/DDBJ whole genome shotgun (WGS) entry which is preliminary data.</text>
</comment>
<keyword evidence="2" id="KW-1185">Reference proteome</keyword>
<dbReference type="EMBL" id="BMNC01000019">
    <property type="protein sequence ID" value="GGN23520.1"/>
    <property type="molecule type" value="Genomic_DNA"/>
</dbReference>
<sequence length="141" mass="15604">MRRLLLRQVPSSPKIGFSLVDVRDVATAHRLAMESPIAPGSWYILAGDFLWMRDIATVLAVEFNRRGYRVPTGTMPTSVLRLAAVFDLSVRQALDFVGRRQLVSADKARSELGWTTRPSRESIVDTANSLIELGLVPKPAA</sequence>
<evidence type="ECO:0008006" key="3">
    <source>
        <dbReference type="Google" id="ProtNLM"/>
    </source>
</evidence>
<organism evidence="1 2">
    <name type="scientific">Lentzea pudingi</name>
    <dbReference type="NCBI Taxonomy" id="1789439"/>
    <lineage>
        <taxon>Bacteria</taxon>
        <taxon>Bacillati</taxon>
        <taxon>Actinomycetota</taxon>
        <taxon>Actinomycetes</taxon>
        <taxon>Pseudonocardiales</taxon>
        <taxon>Pseudonocardiaceae</taxon>
        <taxon>Lentzea</taxon>
    </lineage>
</organism>
<dbReference type="RefSeq" id="WP_189159766.1">
    <property type="nucleotide sequence ID" value="NZ_BMNC01000019.1"/>
</dbReference>
<dbReference type="InterPro" id="IPR051783">
    <property type="entry name" value="NAD(P)-dependent_oxidoreduct"/>
</dbReference>
<protein>
    <recommendedName>
        <fullName evidence="3">NAD dependent epimerase/dehydratase family protein</fullName>
    </recommendedName>
</protein>